<evidence type="ECO:0000313" key="2">
    <source>
        <dbReference type="Proteomes" id="UP001500426"/>
    </source>
</evidence>
<dbReference type="EMBL" id="BAABCS010000010">
    <property type="protein sequence ID" value="GAA4046940.1"/>
    <property type="molecule type" value="Genomic_DNA"/>
</dbReference>
<proteinExistence type="predicted"/>
<comment type="caution">
    <text evidence="1">The sequence shown here is derived from an EMBL/GenBank/DDBJ whole genome shotgun (WGS) entry which is preliminary data.</text>
</comment>
<dbReference type="Proteomes" id="UP001500426">
    <property type="component" value="Unassembled WGS sequence"/>
</dbReference>
<reference evidence="2" key="1">
    <citation type="journal article" date="2019" name="Int. J. Syst. Evol. Microbiol.">
        <title>The Global Catalogue of Microorganisms (GCM) 10K type strain sequencing project: providing services to taxonomists for standard genome sequencing and annotation.</title>
        <authorList>
            <consortium name="The Broad Institute Genomics Platform"/>
            <consortium name="The Broad Institute Genome Sequencing Center for Infectious Disease"/>
            <person name="Wu L."/>
            <person name="Ma J."/>
        </authorList>
    </citation>
    <scope>NUCLEOTIDE SEQUENCE [LARGE SCALE GENOMIC DNA]</scope>
    <source>
        <strain evidence="2">JCM 17068</strain>
    </source>
</reference>
<dbReference type="InterPro" id="IPR036641">
    <property type="entry name" value="HPT_dom_sf"/>
</dbReference>
<protein>
    <submittedName>
        <fullName evidence="1">Hpt domain-containing protein</fullName>
    </submittedName>
</protein>
<evidence type="ECO:0000313" key="1">
    <source>
        <dbReference type="EMBL" id="GAA4046940.1"/>
    </source>
</evidence>
<dbReference type="SUPFAM" id="SSF47226">
    <property type="entry name" value="Histidine-containing phosphotransfer domain, HPT domain"/>
    <property type="match status" value="1"/>
</dbReference>
<name>A0ABP7ULU0_9FLAO</name>
<organism evidence="1 2">
    <name type="scientific">Flavobacterium chungnamense</name>
    <dbReference type="NCBI Taxonomy" id="706182"/>
    <lineage>
        <taxon>Bacteria</taxon>
        <taxon>Pseudomonadati</taxon>
        <taxon>Bacteroidota</taxon>
        <taxon>Flavobacteriia</taxon>
        <taxon>Flavobacteriales</taxon>
        <taxon>Flavobacteriaceae</taxon>
        <taxon>Flavobacterium</taxon>
    </lineage>
</organism>
<keyword evidence="2" id="KW-1185">Reference proteome</keyword>
<sequence length="108" mass="12753">MDEVPNLDYICKLSAGNVTIKNKLINILKEEFPQDVINYHRKINNNELIEASQNVHKIKHKIMILGLVEDYNLSIKHELSLKENNIFFKEDFEIILKKISDYIIKIQE</sequence>
<accession>A0ABP7ULU0</accession>
<dbReference type="RefSeq" id="WP_345091729.1">
    <property type="nucleotide sequence ID" value="NZ_BAABCS010000010.1"/>
</dbReference>
<gene>
    <name evidence="1" type="ORF">GCM10022388_10590</name>
</gene>